<protein>
    <submittedName>
        <fullName evidence="1">Uncharacterized protein</fullName>
    </submittedName>
</protein>
<accession>A0ABX5B1E5</accession>
<proteinExistence type="predicted"/>
<name>A0ABX5B1E5_9SPIR</name>
<dbReference type="RefSeq" id="WP_104619116.1">
    <property type="nucleotide sequence ID" value="NZ_JJMJ01000239.1"/>
</dbReference>
<reference evidence="1 2" key="1">
    <citation type="submission" date="2014-04" db="EMBL/GenBank/DDBJ databases">
        <title>Whole genome sequence of 'Brachyspira hampsonii' D13-03603F2.</title>
        <authorList>
            <person name="Patterson A.H."/>
            <person name="Chaban B."/>
            <person name="Fernando C."/>
            <person name="Harding J.C."/>
            <person name="Hill J.E."/>
        </authorList>
    </citation>
    <scope>NUCLEOTIDE SEQUENCE [LARGE SCALE GENOMIC DNA]</scope>
    <source>
        <strain evidence="1 2">D13-03603F2</strain>
    </source>
</reference>
<comment type="caution">
    <text evidence="1">The sequence shown here is derived from an EMBL/GenBank/DDBJ whole genome shotgun (WGS) entry which is preliminary data.</text>
</comment>
<gene>
    <name evidence="1" type="ORF">DJ52_13355</name>
</gene>
<organism evidence="1 2">
    <name type="scientific">Brachyspira murdochii</name>
    <dbReference type="NCBI Taxonomy" id="84378"/>
    <lineage>
        <taxon>Bacteria</taxon>
        <taxon>Pseudomonadati</taxon>
        <taxon>Spirochaetota</taxon>
        <taxon>Spirochaetia</taxon>
        <taxon>Brachyspirales</taxon>
        <taxon>Brachyspiraceae</taxon>
        <taxon>Brachyspira</taxon>
    </lineage>
</organism>
<keyword evidence="2" id="KW-1185">Reference proteome</keyword>
<evidence type="ECO:0000313" key="1">
    <source>
        <dbReference type="EMBL" id="PPS21029.1"/>
    </source>
</evidence>
<evidence type="ECO:0000313" key="2">
    <source>
        <dbReference type="Proteomes" id="UP000238924"/>
    </source>
</evidence>
<sequence>MDYRVYSGDVKELMIDNIEYPVPEGATCKIRFTVGTSMRKENEITVCTANTSVIKAKNIKAGFTGLKVILREDLESHFANIKDNGLMIPVLLTVANGDTYSGNLMVSGDPEMDSEDRGMELSMEGNYFSKM</sequence>
<dbReference type="EMBL" id="JJMJ01000239">
    <property type="protein sequence ID" value="PPS21029.1"/>
    <property type="molecule type" value="Genomic_DNA"/>
</dbReference>
<dbReference type="Proteomes" id="UP000238924">
    <property type="component" value="Unassembled WGS sequence"/>
</dbReference>